<dbReference type="EMBL" id="JACXIZ010000024">
    <property type="protein sequence ID" value="MBD2846438.1"/>
    <property type="molecule type" value="Genomic_DNA"/>
</dbReference>
<accession>A0A927GSD2</accession>
<comment type="caution">
    <text evidence="1">The sequence shown here is derived from an EMBL/GenBank/DDBJ whole genome shotgun (WGS) entry which is preliminary data.</text>
</comment>
<evidence type="ECO:0000313" key="1">
    <source>
        <dbReference type="EMBL" id="MBD2846438.1"/>
    </source>
</evidence>
<gene>
    <name evidence="1" type="ORF">IDH44_14650</name>
</gene>
<organism evidence="1 2">
    <name type="scientific">Paenibacillus sabuli</name>
    <dbReference type="NCBI Taxonomy" id="2772509"/>
    <lineage>
        <taxon>Bacteria</taxon>
        <taxon>Bacillati</taxon>
        <taxon>Bacillota</taxon>
        <taxon>Bacilli</taxon>
        <taxon>Bacillales</taxon>
        <taxon>Paenibacillaceae</taxon>
        <taxon>Paenibacillus</taxon>
    </lineage>
</organism>
<protein>
    <submittedName>
        <fullName evidence="1">Uncharacterized protein</fullName>
    </submittedName>
</protein>
<reference evidence="1" key="1">
    <citation type="submission" date="2020-09" db="EMBL/GenBank/DDBJ databases">
        <title>A novel bacterium of genus Paenibacillus, isolated from South China Sea.</title>
        <authorList>
            <person name="Huang H."/>
            <person name="Mo K."/>
            <person name="Hu Y."/>
        </authorList>
    </citation>
    <scope>NUCLEOTIDE SEQUENCE</scope>
    <source>
        <strain evidence="1">IB182496</strain>
    </source>
</reference>
<dbReference type="Proteomes" id="UP000621560">
    <property type="component" value="Unassembled WGS sequence"/>
</dbReference>
<evidence type="ECO:0000313" key="2">
    <source>
        <dbReference type="Proteomes" id="UP000621560"/>
    </source>
</evidence>
<sequence>MDLGRYGSREVLKLQMFDATTEKPLMYFDYANTVSQAWAATRVYANGAGARRMAWDGDKQETLTVETQVFTMQHLALLAGEEIKSGAANIYRSEILTVIDGGSGAKTVQLSKPAIGGAEAVSVFAYVNGVLAEPQDIETVTGSDVELATSATVAIGDEVEVYYQFQSAASHTLQFTAKGFPKYVKLVGDTLYQDEVSGEAVAAQITYYKAKLQPNFTLAMSSSGDPASVSLVFDLFAHKLDGVDVTSELVLYEE</sequence>
<proteinExistence type="predicted"/>
<dbReference type="AlphaFoldDB" id="A0A927GSD2"/>
<name>A0A927GSD2_9BACL</name>
<keyword evidence="2" id="KW-1185">Reference proteome</keyword>